<reference evidence="13" key="1">
    <citation type="submission" date="2021-08" db="EMBL/GenBank/DDBJ databases">
        <title>WGS assembly of Ceratopteris richardii.</title>
        <authorList>
            <person name="Marchant D.B."/>
            <person name="Chen G."/>
            <person name="Jenkins J."/>
            <person name="Shu S."/>
            <person name="Leebens-Mack J."/>
            <person name="Grimwood J."/>
            <person name="Schmutz J."/>
            <person name="Soltis P."/>
            <person name="Soltis D."/>
            <person name="Chen Z.-H."/>
        </authorList>
    </citation>
    <scope>NUCLEOTIDE SEQUENCE</scope>
    <source>
        <strain evidence="13">Whitten #5841</strain>
        <tissue evidence="13">Leaf</tissue>
    </source>
</reference>
<proteinExistence type="inferred from homology"/>
<keyword evidence="7 10" id="KW-0067">ATP-binding</keyword>
<keyword evidence="6" id="KW-0418">Kinase</keyword>
<keyword evidence="5 10" id="KW-0547">Nucleotide-binding</keyword>
<evidence type="ECO:0000256" key="9">
    <source>
        <dbReference type="ARBA" id="ARBA00048679"/>
    </source>
</evidence>
<comment type="caution">
    <text evidence="13">The sequence shown here is derived from an EMBL/GenBank/DDBJ whole genome shotgun (WGS) entry which is preliminary data.</text>
</comment>
<evidence type="ECO:0000313" key="13">
    <source>
        <dbReference type="EMBL" id="KAH7440144.1"/>
    </source>
</evidence>
<dbReference type="GO" id="GO:0004674">
    <property type="term" value="F:protein serine/threonine kinase activity"/>
    <property type="evidence" value="ECO:0007669"/>
    <property type="project" value="UniProtKB-KW"/>
</dbReference>
<dbReference type="Gene3D" id="1.10.510.10">
    <property type="entry name" value="Transferase(Phosphotransferase) domain 1"/>
    <property type="match status" value="2"/>
</dbReference>
<dbReference type="SMART" id="SM00220">
    <property type="entry name" value="S_TKc"/>
    <property type="match status" value="1"/>
</dbReference>
<evidence type="ECO:0000256" key="4">
    <source>
        <dbReference type="ARBA" id="ARBA00022679"/>
    </source>
</evidence>
<evidence type="ECO:0000256" key="11">
    <source>
        <dbReference type="SAM" id="MobiDB-lite"/>
    </source>
</evidence>
<dbReference type="InterPro" id="IPR011009">
    <property type="entry name" value="Kinase-like_dom_sf"/>
</dbReference>
<dbReference type="PROSITE" id="PS00107">
    <property type="entry name" value="PROTEIN_KINASE_ATP"/>
    <property type="match status" value="1"/>
</dbReference>
<dbReference type="InterPro" id="IPR008271">
    <property type="entry name" value="Ser/Thr_kinase_AS"/>
</dbReference>
<dbReference type="EMBL" id="CM035409">
    <property type="protein sequence ID" value="KAH7440144.1"/>
    <property type="molecule type" value="Genomic_DNA"/>
</dbReference>
<protein>
    <recommendedName>
        <fullName evidence="2">non-specific serine/threonine protein kinase</fullName>
        <ecNumber evidence="2">2.7.11.1</ecNumber>
    </recommendedName>
</protein>
<dbReference type="GO" id="GO:0005524">
    <property type="term" value="F:ATP binding"/>
    <property type="evidence" value="ECO:0007669"/>
    <property type="project" value="UniProtKB-UniRule"/>
</dbReference>
<feature type="compositionally biased region" description="Low complexity" evidence="11">
    <location>
        <begin position="536"/>
        <end position="552"/>
    </location>
</feature>
<evidence type="ECO:0000259" key="12">
    <source>
        <dbReference type="PROSITE" id="PS50011"/>
    </source>
</evidence>
<dbReference type="FunFam" id="1.10.510.10:FF:000294">
    <property type="entry name" value="Serine/threonine-protein kinase OXI1"/>
    <property type="match status" value="1"/>
</dbReference>
<evidence type="ECO:0000256" key="5">
    <source>
        <dbReference type="ARBA" id="ARBA00022741"/>
    </source>
</evidence>
<dbReference type="PANTHER" id="PTHR45637">
    <property type="entry name" value="FLIPPASE KINASE 1-RELATED"/>
    <property type="match status" value="1"/>
</dbReference>
<dbReference type="SUPFAM" id="SSF56112">
    <property type="entry name" value="Protein kinase-like (PK-like)"/>
    <property type="match status" value="1"/>
</dbReference>
<accession>A0A8T2V2W8</accession>
<evidence type="ECO:0000256" key="7">
    <source>
        <dbReference type="ARBA" id="ARBA00022840"/>
    </source>
</evidence>
<organism evidence="13 14">
    <name type="scientific">Ceratopteris richardii</name>
    <name type="common">Triangle waterfern</name>
    <dbReference type="NCBI Taxonomy" id="49495"/>
    <lineage>
        <taxon>Eukaryota</taxon>
        <taxon>Viridiplantae</taxon>
        <taxon>Streptophyta</taxon>
        <taxon>Embryophyta</taxon>
        <taxon>Tracheophyta</taxon>
        <taxon>Polypodiopsida</taxon>
        <taxon>Polypodiidae</taxon>
        <taxon>Polypodiales</taxon>
        <taxon>Pteridineae</taxon>
        <taxon>Pteridaceae</taxon>
        <taxon>Parkerioideae</taxon>
        <taxon>Ceratopteris</taxon>
    </lineage>
</organism>
<feature type="binding site" evidence="10">
    <location>
        <position position="74"/>
    </location>
    <ligand>
        <name>ATP</name>
        <dbReference type="ChEBI" id="CHEBI:30616"/>
    </ligand>
</feature>
<evidence type="ECO:0000256" key="1">
    <source>
        <dbReference type="ARBA" id="ARBA00009903"/>
    </source>
</evidence>
<dbReference type="InterPro" id="IPR000719">
    <property type="entry name" value="Prot_kinase_dom"/>
</dbReference>
<dbReference type="OrthoDB" id="1929507at2759"/>
<dbReference type="Proteomes" id="UP000825935">
    <property type="component" value="Chromosome 4"/>
</dbReference>
<dbReference type="PROSITE" id="PS50011">
    <property type="entry name" value="PROTEIN_KINASE_DOM"/>
    <property type="match status" value="1"/>
</dbReference>
<evidence type="ECO:0000256" key="3">
    <source>
        <dbReference type="ARBA" id="ARBA00022527"/>
    </source>
</evidence>
<keyword evidence="3" id="KW-0723">Serine/threonine-protein kinase</keyword>
<dbReference type="Gene3D" id="3.30.200.20">
    <property type="entry name" value="Phosphorylase Kinase, domain 1"/>
    <property type="match status" value="1"/>
</dbReference>
<evidence type="ECO:0000256" key="10">
    <source>
        <dbReference type="PROSITE-ProRule" id="PRU10141"/>
    </source>
</evidence>
<keyword evidence="4" id="KW-0808">Transferase</keyword>
<dbReference type="EC" id="2.7.11.1" evidence="2"/>
<dbReference type="PROSITE" id="PS00108">
    <property type="entry name" value="PROTEIN_KINASE_ST"/>
    <property type="match status" value="1"/>
</dbReference>
<evidence type="ECO:0000256" key="6">
    <source>
        <dbReference type="ARBA" id="ARBA00022777"/>
    </source>
</evidence>
<feature type="domain" description="Protein kinase" evidence="12">
    <location>
        <begin position="45"/>
        <end position="461"/>
    </location>
</feature>
<comment type="similarity">
    <text evidence="1">Belongs to the protein kinase superfamily. AGC Ser/Thr protein kinase family.</text>
</comment>
<comment type="catalytic activity">
    <reaction evidence="8">
        <text>L-threonyl-[protein] + ATP = O-phospho-L-threonyl-[protein] + ADP + H(+)</text>
        <dbReference type="Rhea" id="RHEA:46608"/>
        <dbReference type="Rhea" id="RHEA-COMP:11060"/>
        <dbReference type="Rhea" id="RHEA-COMP:11605"/>
        <dbReference type="ChEBI" id="CHEBI:15378"/>
        <dbReference type="ChEBI" id="CHEBI:30013"/>
        <dbReference type="ChEBI" id="CHEBI:30616"/>
        <dbReference type="ChEBI" id="CHEBI:61977"/>
        <dbReference type="ChEBI" id="CHEBI:456216"/>
        <dbReference type="EC" id="2.7.11.1"/>
    </reaction>
</comment>
<evidence type="ECO:0000313" key="14">
    <source>
        <dbReference type="Proteomes" id="UP000825935"/>
    </source>
</evidence>
<comment type="catalytic activity">
    <reaction evidence="9">
        <text>L-seryl-[protein] + ATP = O-phospho-L-seryl-[protein] + ADP + H(+)</text>
        <dbReference type="Rhea" id="RHEA:17989"/>
        <dbReference type="Rhea" id="RHEA-COMP:9863"/>
        <dbReference type="Rhea" id="RHEA-COMP:11604"/>
        <dbReference type="ChEBI" id="CHEBI:15378"/>
        <dbReference type="ChEBI" id="CHEBI:29999"/>
        <dbReference type="ChEBI" id="CHEBI:30616"/>
        <dbReference type="ChEBI" id="CHEBI:83421"/>
        <dbReference type="ChEBI" id="CHEBI:456216"/>
        <dbReference type="EC" id="2.7.11.1"/>
    </reaction>
</comment>
<keyword evidence="14" id="KW-1185">Reference proteome</keyword>
<sequence length="597" mass="66501">MQLSFAPSEKLPMHLGPSCPTTRLTLPPSPPTALPTRLLELVDGFTPFGRLGHGNMGTVFLVVCNRSCTPFALKVTRALSSKKQRSHIERDILSSLHHPFLQTLHAHFELGDHSLFLLDFCSGGDLNVLRQKQPEKRFSETAARFYAAEILVALEHMHKLGIVYRDLKPENILLQESGHIKLTDFDLSLRLHVPSKADNYVEKALDMRSTERLKQETLQQRIVTDADPDMRNRTSVSHGGFVNGTNCLAREAFGCSSSGAQKNLTGHLISGLEALSSNPSTEGKSKASKLSRLQWLCLDGKICSRTVKGRLAKEGCCASTGKIGSVKTKKLGNASSSFRKQSARIIVDTTSKNPRDKEQRWMSVVGTDEYVAPEVLKGEEHGFSMDWWSFGIFLYEMIYGHTPFKGVRSEATFANILEKDPDFPGTRTLATQLIAQLLVKDPAARLGSAGGADEIKKHPFFSGVQWEYLPYICRPPFIPRSLSRSDLEERYLTKRWTRSPNGSLHDEDDERLSPPTCRSWLDEVVESVQVTDARTSGHPSSTHYSRSSSSMGFLSRSADGAELELKRDDDAERTFSSIEWSSELEMAAGIRTSSIRR</sequence>
<feature type="region of interest" description="Disordered" evidence="11">
    <location>
        <begin position="531"/>
        <end position="552"/>
    </location>
</feature>
<evidence type="ECO:0000256" key="2">
    <source>
        <dbReference type="ARBA" id="ARBA00012513"/>
    </source>
</evidence>
<dbReference type="Pfam" id="PF00069">
    <property type="entry name" value="Pkinase"/>
    <property type="match status" value="2"/>
</dbReference>
<gene>
    <name evidence="13" type="ORF">KP509_04G093600</name>
</gene>
<evidence type="ECO:0000256" key="8">
    <source>
        <dbReference type="ARBA" id="ARBA00047899"/>
    </source>
</evidence>
<name>A0A8T2V2W8_CERRI</name>
<dbReference type="InterPro" id="IPR017441">
    <property type="entry name" value="Protein_kinase_ATP_BS"/>
</dbReference>
<dbReference type="AlphaFoldDB" id="A0A8T2V2W8"/>